<name>A0AA35Z6Z6_LACSI</name>
<dbReference type="EMBL" id="OX465081">
    <property type="protein sequence ID" value="CAI9286804.1"/>
    <property type="molecule type" value="Genomic_DNA"/>
</dbReference>
<proteinExistence type="predicted"/>
<organism evidence="2 3">
    <name type="scientific">Lactuca saligna</name>
    <name type="common">Willowleaf lettuce</name>
    <dbReference type="NCBI Taxonomy" id="75948"/>
    <lineage>
        <taxon>Eukaryota</taxon>
        <taxon>Viridiplantae</taxon>
        <taxon>Streptophyta</taxon>
        <taxon>Embryophyta</taxon>
        <taxon>Tracheophyta</taxon>
        <taxon>Spermatophyta</taxon>
        <taxon>Magnoliopsida</taxon>
        <taxon>eudicotyledons</taxon>
        <taxon>Gunneridae</taxon>
        <taxon>Pentapetalae</taxon>
        <taxon>asterids</taxon>
        <taxon>campanulids</taxon>
        <taxon>Asterales</taxon>
        <taxon>Asteraceae</taxon>
        <taxon>Cichorioideae</taxon>
        <taxon>Cichorieae</taxon>
        <taxon>Lactucinae</taxon>
        <taxon>Lactuca</taxon>
    </lineage>
</organism>
<keyword evidence="1" id="KW-1133">Transmembrane helix</keyword>
<evidence type="ECO:0000313" key="3">
    <source>
        <dbReference type="Proteomes" id="UP001177003"/>
    </source>
</evidence>
<protein>
    <submittedName>
        <fullName evidence="2">Uncharacterized protein</fullName>
    </submittedName>
</protein>
<evidence type="ECO:0000256" key="1">
    <source>
        <dbReference type="SAM" id="Phobius"/>
    </source>
</evidence>
<feature type="transmembrane region" description="Helical" evidence="1">
    <location>
        <begin position="68"/>
        <end position="91"/>
    </location>
</feature>
<reference evidence="2" key="1">
    <citation type="submission" date="2023-04" db="EMBL/GenBank/DDBJ databases">
        <authorList>
            <person name="Vijverberg K."/>
            <person name="Xiong W."/>
            <person name="Schranz E."/>
        </authorList>
    </citation>
    <scope>NUCLEOTIDE SEQUENCE</scope>
</reference>
<keyword evidence="1" id="KW-0472">Membrane</keyword>
<evidence type="ECO:0000313" key="2">
    <source>
        <dbReference type="EMBL" id="CAI9286804.1"/>
    </source>
</evidence>
<gene>
    <name evidence="2" type="ORF">LSALG_LOCUS26203</name>
</gene>
<keyword evidence="1" id="KW-0812">Transmembrane</keyword>
<accession>A0AA35Z6Z6</accession>
<sequence length="152" mass="16653">MSSLPPTHTSSTIPPASVAFFLIESEERSCRSPSSPIESGILRRVDGPRRLKTAVSYARPASTFVENILFSVHVLFIVPGFASIFICYLNLGLLSHPLLSLPVAEYNSFFVADSERLEGGHWCLISSARGGIGYGRRHSLVRIGESIRMGFI</sequence>
<keyword evidence="3" id="KW-1185">Reference proteome</keyword>
<dbReference type="AlphaFoldDB" id="A0AA35Z6Z6"/>
<dbReference type="Proteomes" id="UP001177003">
    <property type="component" value="Chromosome 5"/>
</dbReference>